<feature type="compositionally biased region" description="Basic and acidic residues" evidence="1">
    <location>
        <begin position="202"/>
        <end position="211"/>
    </location>
</feature>
<evidence type="ECO:0000256" key="1">
    <source>
        <dbReference type="SAM" id="MobiDB-lite"/>
    </source>
</evidence>
<reference evidence="2" key="1">
    <citation type="submission" date="2023-01" db="EMBL/GenBank/DDBJ databases">
        <title>Exophiala dermititidis isolated from Cystic Fibrosis Patient.</title>
        <authorList>
            <person name="Kurbessoian T."/>
            <person name="Crocker A."/>
            <person name="Murante D."/>
            <person name="Hogan D.A."/>
            <person name="Stajich J.E."/>
        </authorList>
    </citation>
    <scope>NUCLEOTIDE SEQUENCE</scope>
    <source>
        <strain evidence="2">Ex8</strain>
    </source>
</reference>
<evidence type="ECO:0000313" key="2">
    <source>
        <dbReference type="EMBL" id="KAJ8989360.1"/>
    </source>
</evidence>
<dbReference type="Proteomes" id="UP001161757">
    <property type="component" value="Unassembled WGS sequence"/>
</dbReference>
<comment type="caution">
    <text evidence="2">The sequence shown here is derived from an EMBL/GenBank/DDBJ whole genome shotgun (WGS) entry which is preliminary data.</text>
</comment>
<proteinExistence type="predicted"/>
<accession>A0AAN6EPU4</accession>
<gene>
    <name evidence="2" type="ORF">HRR80_006599</name>
</gene>
<sequence length="286" mass="33294">MSLNDLHKKKLAANEAMKRKFERDCQRSLPNFEVRMILENKFATDSVFISARHCNIMEKIFDAVRDKLPLVPCQQIMGIDFCAPVFLLQETSKQLPELRTTKWVKVRWGRGLLFNRWYRRNLRDSDLKIEIHLRTDECVLEEVEFKLQRGIDAYHNRRFRTYRPNTPTDPADFKWRVNPHDQENIVTEFKGITRAPSTNEWFPERKVRAKPESSPQPKRRRIMETSAETSAGEGKEKAEGDKEKAEEGKEKAVGEKKKAEEDKGEGEEAGRGKVVVAEEEKTVSTT</sequence>
<feature type="compositionally biased region" description="Basic and acidic residues" evidence="1">
    <location>
        <begin position="233"/>
        <end position="286"/>
    </location>
</feature>
<protein>
    <submittedName>
        <fullName evidence="2">Uncharacterized protein</fullName>
    </submittedName>
</protein>
<name>A0AAN6EPU4_EXODE</name>
<organism evidence="2 3">
    <name type="scientific">Exophiala dermatitidis</name>
    <name type="common">Black yeast-like fungus</name>
    <name type="synonym">Wangiella dermatitidis</name>
    <dbReference type="NCBI Taxonomy" id="5970"/>
    <lineage>
        <taxon>Eukaryota</taxon>
        <taxon>Fungi</taxon>
        <taxon>Dikarya</taxon>
        <taxon>Ascomycota</taxon>
        <taxon>Pezizomycotina</taxon>
        <taxon>Eurotiomycetes</taxon>
        <taxon>Chaetothyriomycetidae</taxon>
        <taxon>Chaetothyriales</taxon>
        <taxon>Herpotrichiellaceae</taxon>
        <taxon>Exophiala</taxon>
    </lineage>
</organism>
<dbReference type="EMBL" id="JAJGCB010000014">
    <property type="protein sequence ID" value="KAJ8989360.1"/>
    <property type="molecule type" value="Genomic_DNA"/>
</dbReference>
<evidence type="ECO:0000313" key="3">
    <source>
        <dbReference type="Proteomes" id="UP001161757"/>
    </source>
</evidence>
<feature type="region of interest" description="Disordered" evidence="1">
    <location>
        <begin position="200"/>
        <end position="286"/>
    </location>
</feature>
<dbReference type="AlphaFoldDB" id="A0AAN6EPU4"/>